<dbReference type="Proteomes" id="UP000730482">
    <property type="component" value="Unassembled WGS sequence"/>
</dbReference>
<dbReference type="InterPro" id="IPR036388">
    <property type="entry name" value="WH-like_DNA-bd_sf"/>
</dbReference>
<dbReference type="Gene3D" id="1.10.10.10">
    <property type="entry name" value="Winged helix-like DNA-binding domain superfamily/Winged helix DNA-binding domain"/>
    <property type="match status" value="1"/>
</dbReference>
<evidence type="ECO:0000259" key="1">
    <source>
        <dbReference type="PROSITE" id="PS50995"/>
    </source>
</evidence>
<dbReference type="PROSITE" id="PS50995">
    <property type="entry name" value="HTH_MARR_2"/>
    <property type="match status" value="1"/>
</dbReference>
<comment type="caution">
    <text evidence="2">The sequence shown here is derived from an EMBL/GenBank/DDBJ whole genome shotgun (WGS) entry which is preliminary data.</text>
</comment>
<organism evidence="2 3">
    <name type="scientific">Catenulispora pinistramenti</name>
    <dbReference type="NCBI Taxonomy" id="2705254"/>
    <lineage>
        <taxon>Bacteria</taxon>
        <taxon>Bacillati</taxon>
        <taxon>Actinomycetota</taxon>
        <taxon>Actinomycetes</taxon>
        <taxon>Catenulisporales</taxon>
        <taxon>Catenulisporaceae</taxon>
        <taxon>Catenulispora</taxon>
    </lineage>
</organism>
<dbReference type="InterPro" id="IPR039422">
    <property type="entry name" value="MarR/SlyA-like"/>
</dbReference>
<reference evidence="2 3" key="1">
    <citation type="submission" date="2020-02" db="EMBL/GenBank/DDBJ databases">
        <title>Acidophilic actinobacteria isolated from forest soil.</title>
        <authorList>
            <person name="Golinska P."/>
        </authorList>
    </citation>
    <scope>NUCLEOTIDE SEQUENCE [LARGE SCALE GENOMIC DNA]</scope>
    <source>
        <strain evidence="2 3">NL8</strain>
    </source>
</reference>
<dbReference type="PANTHER" id="PTHR33164:SF99">
    <property type="entry name" value="MARR FAMILY REGULATORY PROTEIN"/>
    <property type="match status" value="1"/>
</dbReference>
<keyword evidence="3" id="KW-1185">Reference proteome</keyword>
<dbReference type="PANTHER" id="PTHR33164">
    <property type="entry name" value="TRANSCRIPTIONAL REGULATOR, MARR FAMILY"/>
    <property type="match status" value="1"/>
</dbReference>
<dbReference type="RefSeq" id="WP_212020393.1">
    <property type="nucleotide sequence ID" value="NZ_JAAFYZ010000272.1"/>
</dbReference>
<sequence length="176" mass="19768">MPTTKPRWLDDDEMRAWLAYRRMRLLLSAEINRDLARDSGLSEADYDVLSNLTAATTTTRTTATTAGTTPTGAADRRRLSELAAHMQWSKSRLSHHITRMEQRGLVRREEVDGDARGSFVVLTPQGRETIERAAPHHVHSVRRHLIDRLSPEQIRVLGEIGDVVLGPLEGEGIPED</sequence>
<accession>A0ABS5L5L7</accession>
<gene>
    <name evidence="2" type="ORF">KGQ19_42980</name>
</gene>
<dbReference type="SUPFAM" id="SSF46785">
    <property type="entry name" value="Winged helix' DNA-binding domain"/>
    <property type="match status" value="1"/>
</dbReference>
<proteinExistence type="predicted"/>
<dbReference type="SMART" id="SM00347">
    <property type="entry name" value="HTH_MARR"/>
    <property type="match status" value="1"/>
</dbReference>
<dbReference type="InterPro" id="IPR036390">
    <property type="entry name" value="WH_DNA-bd_sf"/>
</dbReference>
<evidence type="ECO:0000313" key="3">
    <source>
        <dbReference type="Proteomes" id="UP000730482"/>
    </source>
</evidence>
<dbReference type="InterPro" id="IPR000835">
    <property type="entry name" value="HTH_MarR-typ"/>
</dbReference>
<feature type="domain" description="HTH marR-type" evidence="1">
    <location>
        <begin position="13"/>
        <end position="166"/>
    </location>
</feature>
<evidence type="ECO:0000313" key="2">
    <source>
        <dbReference type="EMBL" id="MBS2553638.1"/>
    </source>
</evidence>
<name>A0ABS5L5L7_9ACTN</name>
<protein>
    <submittedName>
        <fullName evidence="2">MarR family transcriptional regulator</fullName>
    </submittedName>
</protein>
<dbReference type="EMBL" id="JAAFYZ010000272">
    <property type="protein sequence ID" value="MBS2553638.1"/>
    <property type="molecule type" value="Genomic_DNA"/>
</dbReference>
<dbReference type="Pfam" id="PF12802">
    <property type="entry name" value="MarR_2"/>
    <property type="match status" value="1"/>
</dbReference>